<dbReference type="GO" id="GO:0071897">
    <property type="term" value="P:DNA biosynthetic process"/>
    <property type="evidence" value="ECO:0007669"/>
    <property type="project" value="UniProtKB-ARBA"/>
</dbReference>
<dbReference type="PANTHER" id="PTHR37984:SF5">
    <property type="entry name" value="PROTEIN NYNRIN-LIKE"/>
    <property type="match status" value="1"/>
</dbReference>
<dbReference type="GO" id="GO:0003676">
    <property type="term" value="F:nucleic acid binding"/>
    <property type="evidence" value="ECO:0007669"/>
    <property type="project" value="InterPro"/>
</dbReference>
<evidence type="ECO:0000256" key="5">
    <source>
        <dbReference type="SAM" id="MobiDB-lite"/>
    </source>
</evidence>
<organism evidence="7 8">
    <name type="scientific">Tenebrio molitor</name>
    <name type="common">Yellow mealworm beetle</name>
    <dbReference type="NCBI Taxonomy" id="7067"/>
    <lineage>
        <taxon>Eukaryota</taxon>
        <taxon>Metazoa</taxon>
        <taxon>Ecdysozoa</taxon>
        <taxon>Arthropoda</taxon>
        <taxon>Hexapoda</taxon>
        <taxon>Insecta</taxon>
        <taxon>Pterygota</taxon>
        <taxon>Neoptera</taxon>
        <taxon>Endopterygota</taxon>
        <taxon>Coleoptera</taxon>
        <taxon>Polyphaga</taxon>
        <taxon>Cucujiformia</taxon>
        <taxon>Tenebrionidae</taxon>
        <taxon>Tenebrio</taxon>
    </lineage>
</organism>
<keyword evidence="2" id="KW-0548">Nucleotidyltransferase</keyword>
<evidence type="ECO:0000313" key="8">
    <source>
        <dbReference type="Proteomes" id="UP000719412"/>
    </source>
</evidence>
<dbReference type="Gene3D" id="3.30.420.10">
    <property type="entry name" value="Ribonuclease H-like superfamily/Ribonuclease H"/>
    <property type="match status" value="1"/>
</dbReference>
<evidence type="ECO:0000259" key="6">
    <source>
        <dbReference type="Pfam" id="PF00078"/>
    </source>
</evidence>
<feature type="compositionally biased region" description="Basic and acidic residues" evidence="5">
    <location>
        <begin position="227"/>
        <end position="245"/>
    </location>
</feature>
<dbReference type="Pfam" id="PF13650">
    <property type="entry name" value="Asp_protease_2"/>
    <property type="match status" value="1"/>
</dbReference>
<name>A0A8J6L9X9_TENMO</name>
<dbReference type="InterPro" id="IPR050951">
    <property type="entry name" value="Retrovirus_Pol_polyprotein"/>
</dbReference>
<dbReference type="Proteomes" id="UP000719412">
    <property type="component" value="Unassembled WGS sequence"/>
</dbReference>
<feature type="domain" description="Reverse transcriptase" evidence="6">
    <location>
        <begin position="959"/>
        <end position="1048"/>
    </location>
</feature>
<sequence length="1211" mass="137339">MEAKLFNTTIRSKIGYRKSRNAMSTLDRLSVRTELTPPQNMVNQSSSRKPITLPSEETLPANERLLYFSPNDIDNTPQKMKASDKDEAVQELSKSDAKSQSTTLHDTILATQLRHINRELTPTISEVYHERNIGLGLAPPLSKLLLNQASSSAPQTDGSVLEKITLGILEESDVGEEMKSHQCIRCKMEDCGCKGKAKPWMSDGAGGLQQIQSSDLTTADILEREVKNKKGLRSETKTKENEPKRLSPFSEMSRRDEGDGRSIADSNCSSYKNTQYLNYHTGDKKKPNAKRSYIWANPANQPPPSVHIFESLMYIHKDYLTASGISFVLTSLREFDHVFINGTCNTYDICQVYVMKFTKQEYADLHLLYGETRGVPTAPYTAEFPEHSPDFSAIPSSSRNLNIPSCNREQHHSTPLPEIRHENNSPRYQGRIELIPEFSGSTDGMTIDRWLDKINSIGKLYNWDDHAKIFSTIARLSGNAKSWYDCQTTTPVTWNEWEEKLRVAFPPHKNIASKLKDFVNIERNPDQDVISFYYEKLRMGKHCNLPDEVITDVIISTINNNIIRASAHAANCKSTEKLLLFLSDYNYVTQTHKHHSSGLNFKSQRFTKNDQHRSQNKFISKPFNNKDTNYSTVTNKRNITCSYCKKDGHTREMCFKLKTRKENSQPAQVQQISKDDAKYHINAKINNQTVTAYVDFGSACNLIKLEKAQELQLTINKERAITIRGYGGALVPTLGLIQANVNVDSVTRSVPVYAVKNHHQEVDLLIGRPFTESSNTYVIKSADTLTFYEEAEFELLSSFHVEEICNKLAIHAEENTTVVPGINKIAVRTNLNQGILTVYSISYANTLLRKGQCVARGIPSGQSQTEVPVRPSLLTEAQQTRLDKLLKDYDDCFAASTSELGNTNVEMRIKLTSTVPVCYKPYRLSFYEREVVRKIVADLMENNIIEPTVSEYASPILLVKKKSGEIRMVVDYRKLNSITEKDHYPLPNIEDQLERLAGHTCFTTLDMASGYHQFRVAEDSKPFIAFVTPDGHYQYKRVPFGLTNATAAIEGHHESWEDHLTEVQRGINMTINATTGQTPSELLYGFQPRLRYDADLPDREPINRLEQLKSNRTKASGKIARNAINMKARYDKNRLCARTFQPGDMVFVERTPIIKGLASGKLVQKYIGPVQVTEVLPNDRYRVQSLSKDRRRFRGVVASDRMKIFTAQKSK</sequence>
<protein>
    <recommendedName>
        <fullName evidence="6">Reverse transcriptase domain-containing protein</fullName>
    </recommendedName>
</protein>
<dbReference type="CDD" id="cd01647">
    <property type="entry name" value="RT_LTR"/>
    <property type="match status" value="1"/>
</dbReference>
<dbReference type="GO" id="GO:0016779">
    <property type="term" value="F:nucleotidyltransferase activity"/>
    <property type="evidence" value="ECO:0007669"/>
    <property type="project" value="UniProtKB-KW"/>
</dbReference>
<feature type="region of interest" description="Disordered" evidence="5">
    <location>
        <begin position="227"/>
        <end position="267"/>
    </location>
</feature>
<keyword evidence="4" id="KW-0378">Hydrolase</keyword>
<dbReference type="Gene3D" id="2.40.70.10">
    <property type="entry name" value="Acid Proteases"/>
    <property type="match status" value="1"/>
</dbReference>
<keyword evidence="1" id="KW-0808">Transferase</keyword>
<keyword evidence="4" id="KW-0255">Endonuclease</keyword>
<dbReference type="SUPFAM" id="SSF50630">
    <property type="entry name" value="Acid proteases"/>
    <property type="match status" value="1"/>
</dbReference>
<dbReference type="SUPFAM" id="SSF56672">
    <property type="entry name" value="DNA/RNA polymerases"/>
    <property type="match status" value="1"/>
</dbReference>
<comment type="caution">
    <text evidence="7">The sequence shown here is derived from an EMBL/GenBank/DDBJ whole genome shotgun (WGS) entry which is preliminary data.</text>
</comment>
<dbReference type="InterPro" id="IPR000477">
    <property type="entry name" value="RT_dom"/>
</dbReference>
<accession>A0A8J6L9X9</accession>
<reference evidence="7" key="2">
    <citation type="submission" date="2021-08" db="EMBL/GenBank/DDBJ databases">
        <authorList>
            <person name="Eriksson T."/>
        </authorList>
    </citation>
    <scope>NUCLEOTIDE SEQUENCE</scope>
    <source>
        <strain evidence="7">Stoneville</strain>
        <tissue evidence="7">Whole head</tissue>
    </source>
</reference>
<dbReference type="CDD" id="cd00303">
    <property type="entry name" value="retropepsin_like"/>
    <property type="match status" value="1"/>
</dbReference>
<evidence type="ECO:0000256" key="4">
    <source>
        <dbReference type="ARBA" id="ARBA00022759"/>
    </source>
</evidence>
<reference evidence="7" key="1">
    <citation type="journal article" date="2020" name="J Insects Food Feed">
        <title>The yellow mealworm (Tenebrio molitor) genome: a resource for the emerging insects as food and feed industry.</title>
        <authorList>
            <person name="Eriksson T."/>
            <person name="Andere A."/>
            <person name="Kelstrup H."/>
            <person name="Emery V."/>
            <person name="Picard C."/>
        </authorList>
    </citation>
    <scope>NUCLEOTIDE SEQUENCE</scope>
    <source>
        <strain evidence="7">Stoneville</strain>
        <tissue evidence="7">Whole head</tissue>
    </source>
</reference>
<keyword evidence="3" id="KW-0540">Nuclease</keyword>
<evidence type="ECO:0000313" key="7">
    <source>
        <dbReference type="EMBL" id="KAH0811448.1"/>
    </source>
</evidence>
<dbReference type="Pfam" id="PF00078">
    <property type="entry name" value="RVT_1"/>
    <property type="match status" value="1"/>
</dbReference>
<dbReference type="InterPro" id="IPR036397">
    <property type="entry name" value="RNaseH_sf"/>
</dbReference>
<dbReference type="InterPro" id="IPR021109">
    <property type="entry name" value="Peptidase_aspartic_dom_sf"/>
</dbReference>
<dbReference type="AlphaFoldDB" id="A0A8J6L9X9"/>
<proteinExistence type="predicted"/>
<dbReference type="GO" id="GO:0004519">
    <property type="term" value="F:endonuclease activity"/>
    <property type="evidence" value="ECO:0007669"/>
    <property type="project" value="UniProtKB-KW"/>
</dbReference>
<dbReference type="InterPro" id="IPR043502">
    <property type="entry name" value="DNA/RNA_pol_sf"/>
</dbReference>
<feature type="compositionally biased region" description="Basic and acidic residues" evidence="5">
    <location>
        <begin position="252"/>
        <end position="262"/>
    </location>
</feature>
<gene>
    <name evidence="7" type="ORF">GEV33_011343</name>
</gene>
<dbReference type="EMBL" id="JABDTM020026800">
    <property type="protein sequence ID" value="KAH0811448.1"/>
    <property type="molecule type" value="Genomic_DNA"/>
</dbReference>
<dbReference type="PANTHER" id="PTHR37984">
    <property type="entry name" value="PROTEIN CBG26694"/>
    <property type="match status" value="1"/>
</dbReference>
<keyword evidence="8" id="KW-1185">Reference proteome</keyword>
<evidence type="ECO:0000256" key="2">
    <source>
        <dbReference type="ARBA" id="ARBA00022695"/>
    </source>
</evidence>
<dbReference type="Gene3D" id="3.10.10.10">
    <property type="entry name" value="HIV Type 1 Reverse Transcriptase, subunit A, domain 1"/>
    <property type="match status" value="1"/>
</dbReference>
<evidence type="ECO:0000256" key="1">
    <source>
        <dbReference type="ARBA" id="ARBA00022679"/>
    </source>
</evidence>
<evidence type="ECO:0000256" key="3">
    <source>
        <dbReference type="ARBA" id="ARBA00022722"/>
    </source>
</evidence>